<evidence type="ECO:0000313" key="7">
    <source>
        <dbReference type="EMBL" id="TWT86852.1"/>
    </source>
</evidence>
<dbReference type="SMART" id="SM00245">
    <property type="entry name" value="TSPc"/>
    <property type="match status" value="1"/>
</dbReference>
<dbReference type="InterPro" id="IPR040573">
    <property type="entry name" value="TSP_N"/>
</dbReference>
<feature type="domain" description="PDZ" evidence="6">
    <location>
        <begin position="259"/>
        <end position="330"/>
    </location>
</feature>
<reference evidence="7 8" key="1">
    <citation type="submission" date="2019-02" db="EMBL/GenBank/DDBJ databases">
        <title>Deep-cultivation of Planctomycetes and their phenomic and genomic characterization uncovers novel biology.</title>
        <authorList>
            <person name="Wiegand S."/>
            <person name="Jogler M."/>
            <person name="Boedeker C."/>
            <person name="Pinto D."/>
            <person name="Vollmers J."/>
            <person name="Rivas-Marin E."/>
            <person name="Kohn T."/>
            <person name="Peeters S.H."/>
            <person name="Heuer A."/>
            <person name="Rast P."/>
            <person name="Oberbeckmann S."/>
            <person name="Bunk B."/>
            <person name="Jeske O."/>
            <person name="Meyerdierks A."/>
            <person name="Storesund J.E."/>
            <person name="Kallscheuer N."/>
            <person name="Luecker S."/>
            <person name="Lage O.M."/>
            <person name="Pohl T."/>
            <person name="Merkel B.J."/>
            <person name="Hornburger P."/>
            <person name="Mueller R.-W."/>
            <person name="Bruemmer F."/>
            <person name="Labrenz M."/>
            <person name="Spormann A.M."/>
            <person name="Op Den Camp H."/>
            <person name="Overmann J."/>
            <person name="Amann R."/>
            <person name="Jetten M.S.M."/>
            <person name="Mascher T."/>
            <person name="Medema M.H."/>
            <person name="Devos D.P."/>
            <person name="Kaster A.-K."/>
            <person name="Ovreas L."/>
            <person name="Rohde M."/>
            <person name="Galperin M.Y."/>
            <person name="Jogler C."/>
        </authorList>
    </citation>
    <scope>NUCLEOTIDE SEQUENCE [LARGE SCALE GENOMIC DNA]</scope>
    <source>
        <strain evidence="7 8">Mal64</strain>
    </source>
</reference>
<dbReference type="GO" id="GO:0004252">
    <property type="term" value="F:serine-type endopeptidase activity"/>
    <property type="evidence" value="ECO:0007669"/>
    <property type="project" value="UniProtKB-EC"/>
</dbReference>
<dbReference type="SMART" id="SM00228">
    <property type="entry name" value="PDZ"/>
    <property type="match status" value="1"/>
</dbReference>
<dbReference type="Gene3D" id="2.30.42.10">
    <property type="match status" value="1"/>
</dbReference>
<dbReference type="EC" id="3.4.21.102" evidence="7"/>
<sequence>MKYAASDTPSPSRQSPRIALLACVAALFGAALFSTAPLAARPTEPSASDRQIAMTVRYFMERQHLSRHPIDDEISQRGLDAFLKTLDPWKLYFYQSDVDEFMTQRNQLDDLFRRGDIRFAYTVFSRFLARVDERVATATEWVDRPHDFTVDEEMIRDRDEAHYPKSPEEADDRWRKRVKFDLLTQIADKSEIDEVRENGIDPEVLTEARDKIRKRYNSLRKRWDQTSDDELMELYLTSITSGFDPHSSYMSPSTLENFNIQMRLELDGIGASLRGVDGYTEVADVIAGGAADEHGKLKKGDQIIGVGQGTGGELTDIVDMKLNDVVKLIRGKRGTTVRLEVKPVDNPKEIKVYTITRDRIELKNQEARSTVIEWGAKPSGQPYKLGVIHLPSFYMDMDGARAGLPDFRSTTRDVRRLLEGFNRDGVDAVVIDLRFNGGGSLTESVNMTGLFIDRGPVVQVKGTDGRTQPYDDPEPGMVWSGPLAVLTNKFSASASEIFAGAIQDYGRGIVIGDESTHGKGTVQQLYDLGDRLFGLANRPSMGALKMTIQQFYRPGGDSTQNRGVLADVTVPSITDHLDGIAESDMDFAMAFDRVRPLRHDRFAMMTPELGAELQRMSMERIAASEDFAEDTTRIRRYEEQKDDKTVTLNLIEYLTEREELDVDKEQEEIGEKLSDTDKPVYDMDEHYNQEALSIVVDYLKLLKENKVAVAR</sequence>
<proteinExistence type="inferred from homology"/>
<keyword evidence="2 5" id="KW-0645">Protease</keyword>
<evidence type="ECO:0000256" key="5">
    <source>
        <dbReference type="RuleBase" id="RU004404"/>
    </source>
</evidence>
<organism evidence="7 8">
    <name type="scientific">Pseudobythopirellula maris</name>
    <dbReference type="NCBI Taxonomy" id="2527991"/>
    <lineage>
        <taxon>Bacteria</taxon>
        <taxon>Pseudomonadati</taxon>
        <taxon>Planctomycetota</taxon>
        <taxon>Planctomycetia</taxon>
        <taxon>Pirellulales</taxon>
        <taxon>Lacipirellulaceae</taxon>
        <taxon>Pseudobythopirellula</taxon>
    </lineage>
</organism>
<evidence type="ECO:0000259" key="6">
    <source>
        <dbReference type="PROSITE" id="PS50106"/>
    </source>
</evidence>
<evidence type="ECO:0000313" key="8">
    <source>
        <dbReference type="Proteomes" id="UP000315440"/>
    </source>
</evidence>
<dbReference type="InterPro" id="IPR001478">
    <property type="entry name" value="PDZ"/>
</dbReference>
<evidence type="ECO:0000256" key="3">
    <source>
        <dbReference type="ARBA" id="ARBA00022801"/>
    </source>
</evidence>
<dbReference type="SUPFAM" id="SSF50156">
    <property type="entry name" value="PDZ domain-like"/>
    <property type="match status" value="1"/>
</dbReference>
<keyword evidence="8" id="KW-1185">Reference proteome</keyword>
<dbReference type="GO" id="GO:0030288">
    <property type="term" value="C:outer membrane-bounded periplasmic space"/>
    <property type="evidence" value="ECO:0007669"/>
    <property type="project" value="TreeGrafter"/>
</dbReference>
<dbReference type="Pfam" id="PF17804">
    <property type="entry name" value="TSP_NTD"/>
    <property type="match status" value="1"/>
</dbReference>
<dbReference type="InterPro" id="IPR036034">
    <property type="entry name" value="PDZ_sf"/>
</dbReference>
<gene>
    <name evidence="7" type="primary">prc</name>
    <name evidence="7" type="ORF">Mal64_36820</name>
</gene>
<dbReference type="Gene3D" id="3.30.750.44">
    <property type="match status" value="1"/>
</dbReference>
<keyword evidence="4 5" id="KW-0720">Serine protease</keyword>
<evidence type="ECO:0000256" key="4">
    <source>
        <dbReference type="ARBA" id="ARBA00022825"/>
    </source>
</evidence>
<dbReference type="Gene3D" id="3.90.226.10">
    <property type="entry name" value="2-enoyl-CoA Hydratase, Chain A, domain 1"/>
    <property type="match status" value="1"/>
</dbReference>
<comment type="caution">
    <text evidence="7">The sequence shown here is derived from an EMBL/GenBank/DDBJ whole genome shotgun (WGS) entry which is preliminary data.</text>
</comment>
<dbReference type="PANTHER" id="PTHR32060">
    <property type="entry name" value="TAIL-SPECIFIC PROTEASE"/>
    <property type="match status" value="1"/>
</dbReference>
<keyword evidence="3 5" id="KW-0378">Hydrolase</keyword>
<dbReference type="Proteomes" id="UP000315440">
    <property type="component" value="Unassembled WGS sequence"/>
</dbReference>
<dbReference type="NCBIfam" id="TIGR00225">
    <property type="entry name" value="prc"/>
    <property type="match status" value="1"/>
</dbReference>
<dbReference type="CDD" id="cd07560">
    <property type="entry name" value="Peptidase_S41_CPP"/>
    <property type="match status" value="1"/>
</dbReference>
<dbReference type="SUPFAM" id="SSF52096">
    <property type="entry name" value="ClpP/crotonase"/>
    <property type="match status" value="1"/>
</dbReference>
<evidence type="ECO:0000256" key="1">
    <source>
        <dbReference type="ARBA" id="ARBA00009179"/>
    </source>
</evidence>
<dbReference type="PANTHER" id="PTHR32060:SF22">
    <property type="entry name" value="CARBOXYL-TERMINAL-PROCESSING PEPTIDASE 3, CHLOROPLASTIC"/>
    <property type="match status" value="1"/>
</dbReference>
<dbReference type="Pfam" id="PF11818">
    <property type="entry name" value="DUF3340"/>
    <property type="match status" value="1"/>
</dbReference>
<dbReference type="InterPro" id="IPR029045">
    <property type="entry name" value="ClpP/crotonase-like_dom_sf"/>
</dbReference>
<comment type="similarity">
    <text evidence="1 5">Belongs to the peptidase S41A family.</text>
</comment>
<name>A0A5C5ZHL7_9BACT</name>
<dbReference type="EMBL" id="SJPQ01000004">
    <property type="protein sequence ID" value="TWT86852.1"/>
    <property type="molecule type" value="Genomic_DNA"/>
</dbReference>
<dbReference type="RefSeq" id="WP_146402980.1">
    <property type="nucleotide sequence ID" value="NZ_SJPQ01000004.1"/>
</dbReference>
<protein>
    <submittedName>
        <fullName evidence="7">Tail-specific protease</fullName>
        <ecNumber evidence="7">3.4.21.102</ecNumber>
    </submittedName>
</protein>
<accession>A0A5C5ZHL7</accession>
<dbReference type="PROSITE" id="PS50106">
    <property type="entry name" value="PDZ"/>
    <property type="match status" value="1"/>
</dbReference>
<dbReference type="GO" id="GO:0007165">
    <property type="term" value="P:signal transduction"/>
    <property type="evidence" value="ECO:0007669"/>
    <property type="project" value="TreeGrafter"/>
</dbReference>
<evidence type="ECO:0000256" key="2">
    <source>
        <dbReference type="ARBA" id="ARBA00022670"/>
    </source>
</evidence>
<dbReference type="InterPro" id="IPR020992">
    <property type="entry name" value="Tail_Prtase_C"/>
</dbReference>
<dbReference type="Pfam" id="PF00595">
    <property type="entry name" value="PDZ"/>
    <property type="match status" value="1"/>
</dbReference>
<dbReference type="FunFam" id="3.90.226.10:FF:000090">
    <property type="entry name" value="Tail-specific protease"/>
    <property type="match status" value="1"/>
</dbReference>
<dbReference type="GO" id="GO:0006508">
    <property type="term" value="P:proteolysis"/>
    <property type="evidence" value="ECO:0007669"/>
    <property type="project" value="UniProtKB-KW"/>
</dbReference>
<dbReference type="InterPro" id="IPR004447">
    <property type="entry name" value="Peptidase_S41A"/>
</dbReference>
<dbReference type="OrthoDB" id="9812068at2"/>
<dbReference type="AlphaFoldDB" id="A0A5C5ZHL7"/>
<dbReference type="InterPro" id="IPR005151">
    <property type="entry name" value="Tail-specific_protease"/>
</dbReference>
<dbReference type="CDD" id="cd06782">
    <property type="entry name" value="cpPDZ_CPP-like"/>
    <property type="match status" value="1"/>
</dbReference>
<dbReference type="Pfam" id="PF03572">
    <property type="entry name" value="Peptidase_S41"/>
    <property type="match status" value="1"/>
</dbReference>